<sequence>MKFKGDYFISHGHINLNTYKRITVSNYQNKAVRSKSRRRFGAYIVMLQLYGLW</sequence>
<gene>
    <name evidence="1" type="ORF">UT08_C0009G0008</name>
</gene>
<dbReference type="EMBL" id="LBVL01000009">
    <property type="protein sequence ID" value="KKQ85174.1"/>
    <property type="molecule type" value="Genomic_DNA"/>
</dbReference>
<dbReference type="Proteomes" id="UP000034081">
    <property type="component" value="Unassembled WGS sequence"/>
</dbReference>
<reference evidence="1 2" key="1">
    <citation type="journal article" date="2015" name="Nature">
        <title>rRNA introns, odd ribosomes, and small enigmatic genomes across a large radiation of phyla.</title>
        <authorList>
            <person name="Brown C.T."/>
            <person name="Hug L.A."/>
            <person name="Thomas B.C."/>
            <person name="Sharon I."/>
            <person name="Castelle C.J."/>
            <person name="Singh A."/>
            <person name="Wilkins M.J."/>
            <person name="Williams K.H."/>
            <person name="Banfield J.F."/>
        </authorList>
    </citation>
    <scope>NUCLEOTIDE SEQUENCE [LARGE SCALE GENOMIC DNA]</scope>
</reference>
<organism evidence="1 2">
    <name type="scientific">Candidatus Woesebacteria bacterium GW2011_GWB1_38_8</name>
    <dbReference type="NCBI Taxonomy" id="1618570"/>
    <lineage>
        <taxon>Bacteria</taxon>
        <taxon>Candidatus Woeseibacteriota</taxon>
    </lineage>
</organism>
<name>A0A0G0NH17_9BACT</name>
<evidence type="ECO:0000313" key="1">
    <source>
        <dbReference type="EMBL" id="KKQ85174.1"/>
    </source>
</evidence>
<protein>
    <submittedName>
        <fullName evidence="1">Uncharacterized protein</fullName>
    </submittedName>
</protein>
<dbReference type="AlphaFoldDB" id="A0A0G0NH17"/>
<proteinExistence type="predicted"/>
<dbReference type="STRING" id="1618570.UT08_C0009G0008"/>
<comment type="caution">
    <text evidence="1">The sequence shown here is derived from an EMBL/GenBank/DDBJ whole genome shotgun (WGS) entry which is preliminary data.</text>
</comment>
<evidence type="ECO:0000313" key="2">
    <source>
        <dbReference type="Proteomes" id="UP000034081"/>
    </source>
</evidence>
<accession>A0A0G0NH17</accession>